<dbReference type="PANTHER" id="PTHR30290">
    <property type="entry name" value="PERIPLASMIC BINDING COMPONENT OF ABC TRANSPORTER"/>
    <property type="match status" value="1"/>
</dbReference>
<dbReference type="InterPro" id="IPR039424">
    <property type="entry name" value="SBP_5"/>
</dbReference>
<dbReference type="InterPro" id="IPR000914">
    <property type="entry name" value="SBP_5_dom"/>
</dbReference>
<dbReference type="Gene3D" id="3.10.105.10">
    <property type="entry name" value="Dipeptide-binding Protein, Domain 3"/>
    <property type="match status" value="1"/>
</dbReference>
<reference evidence="4" key="1">
    <citation type="journal article" date="2019" name="Int. J. Syst. Evol. Microbiol.">
        <title>The Global Catalogue of Microorganisms (GCM) 10K type strain sequencing project: providing services to taxonomists for standard genome sequencing and annotation.</title>
        <authorList>
            <consortium name="The Broad Institute Genomics Platform"/>
            <consortium name="The Broad Institute Genome Sequencing Center for Infectious Disease"/>
            <person name="Wu L."/>
            <person name="Ma J."/>
        </authorList>
    </citation>
    <scope>NUCLEOTIDE SEQUENCE [LARGE SCALE GENOMIC DNA]</scope>
    <source>
        <strain evidence="4">JCM 18303</strain>
    </source>
</reference>
<dbReference type="PIRSF" id="PIRSF002741">
    <property type="entry name" value="MppA"/>
    <property type="match status" value="1"/>
</dbReference>
<dbReference type="Pfam" id="PF00496">
    <property type="entry name" value="SBP_bac_5"/>
    <property type="match status" value="1"/>
</dbReference>
<dbReference type="Gene3D" id="3.90.76.10">
    <property type="entry name" value="Dipeptide-binding Protein, Domain 1"/>
    <property type="match status" value="1"/>
</dbReference>
<dbReference type="Gene3D" id="3.40.190.10">
    <property type="entry name" value="Periplasmic binding protein-like II"/>
    <property type="match status" value="1"/>
</dbReference>
<feature type="domain" description="Solute-binding protein family 5" evidence="2">
    <location>
        <begin position="92"/>
        <end position="450"/>
    </location>
</feature>
<evidence type="ECO:0000256" key="1">
    <source>
        <dbReference type="SAM" id="SignalP"/>
    </source>
</evidence>
<evidence type="ECO:0000313" key="3">
    <source>
        <dbReference type="EMBL" id="GAA5158425.1"/>
    </source>
</evidence>
<keyword evidence="4" id="KW-1185">Reference proteome</keyword>
<evidence type="ECO:0000259" key="2">
    <source>
        <dbReference type="Pfam" id="PF00496"/>
    </source>
</evidence>
<comment type="caution">
    <text evidence="3">The sequence shown here is derived from an EMBL/GenBank/DDBJ whole genome shotgun (WGS) entry which is preliminary data.</text>
</comment>
<keyword evidence="1" id="KW-0732">Signal</keyword>
<accession>A0ABP9Q8K8</accession>
<dbReference type="InterPro" id="IPR030678">
    <property type="entry name" value="Peptide/Ni-bd"/>
</dbReference>
<feature type="signal peptide" evidence="1">
    <location>
        <begin position="1"/>
        <end position="21"/>
    </location>
</feature>
<protein>
    <submittedName>
        <fullName evidence="3">ABC transporter family substrate-binding protein</fullName>
    </submittedName>
</protein>
<sequence>MAVAVALVLAGCAGGAQPGVAAPHGTQDINPRDPATLRDGGTLRLPLDNLPVNYNYNQTDGHEDQTHDVLWALMPRAFDESPDGGVTLNTDLLEAADLISSNPQVVRYRINPKAVWSTGRPITWEDFAAQVRANDGSDPTYQFSDKTGYVDIWRVGPGATSKEVVVTFRKPFAEWRGRLFNGLYPEEFNADPALFNAGWTQRPEVTAGPFRVESIDQTAKTITLVRNEGWWGARPRLEKIVWTVTERTALADRLANNEIDAYEIGSSTDLFERARAIPGVAVRRAIPKQYYHVTFNGAPGAILADRALRQAIARGIDRAAIAQRLVGRIVGPPTLMGNHIYPIGSTGYRDNSGGFGFDPAAAQRELDALGWLRPSPGAVRVKDGRPLRLRFVVPSANPISEQVGKIVLDQLARLGVEVVIDAVPTARFFVDFVNVGNFDLTAFQWVNTGSPFSDAAGLYQEPRDSDIGGNFGRIHDPAISAKFAAGVGELDDAKRTELGNEIDKLIWDEVHHIPLFPQTGAWAVRDTLANFGARGLADPDYARTGFTP</sequence>
<dbReference type="CDD" id="cd08501">
    <property type="entry name" value="PBP2_Lpqw"/>
    <property type="match status" value="1"/>
</dbReference>
<dbReference type="SUPFAM" id="SSF53850">
    <property type="entry name" value="Periplasmic binding protein-like II"/>
    <property type="match status" value="1"/>
</dbReference>
<proteinExistence type="predicted"/>
<dbReference type="Proteomes" id="UP001428817">
    <property type="component" value="Unassembled WGS sequence"/>
</dbReference>
<name>A0ABP9Q8K8_9PSEU</name>
<gene>
    <name evidence="3" type="ORF">GCM10023321_38180</name>
</gene>
<dbReference type="PANTHER" id="PTHR30290:SF65">
    <property type="entry name" value="MONOACYL PHOSPHATIDYLINOSITOL TETRAMANNOSIDE-BINDING PROTEIN LPQW-RELATED"/>
    <property type="match status" value="1"/>
</dbReference>
<evidence type="ECO:0000313" key="4">
    <source>
        <dbReference type="Proteomes" id="UP001428817"/>
    </source>
</evidence>
<organism evidence="3 4">
    <name type="scientific">Pseudonocardia eucalypti</name>
    <dbReference type="NCBI Taxonomy" id="648755"/>
    <lineage>
        <taxon>Bacteria</taxon>
        <taxon>Bacillati</taxon>
        <taxon>Actinomycetota</taxon>
        <taxon>Actinomycetes</taxon>
        <taxon>Pseudonocardiales</taxon>
        <taxon>Pseudonocardiaceae</taxon>
        <taxon>Pseudonocardia</taxon>
    </lineage>
</organism>
<dbReference type="EMBL" id="BAABJP010000015">
    <property type="protein sequence ID" value="GAA5158425.1"/>
    <property type="molecule type" value="Genomic_DNA"/>
</dbReference>
<feature type="chain" id="PRO_5046689570" evidence="1">
    <location>
        <begin position="22"/>
        <end position="548"/>
    </location>
</feature>